<evidence type="ECO:0000256" key="2">
    <source>
        <dbReference type="ARBA" id="ARBA00006434"/>
    </source>
</evidence>
<dbReference type="PANTHER" id="PTHR11819:SF195">
    <property type="entry name" value="SODIUM_GLUCOSE COTRANSPORTER 4"/>
    <property type="match status" value="1"/>
</dbReference>
<feature type="transmembrane region" description="Helical" evidence="7">
    <location>
        <begin position="427"/>
        <end position="445"/>
    </location>
</feature>
<evidence type="ECO:0000313" key="8">
    <source>
        <dbReference type="EMBL" id="GGB15620.1"/>
    </source>
</evidence>
<organism evidence="8 9">
    <name type="scientific">Puia dinghuensis</name>
    <dbReference type="NCBI Taxonomy" id="1792502"/>
    <lineage>
        <taxon>Bacteria</taxon>
        <taxon>Pseudomonadati</taxon>
        <taxon>Bacteroidota</taxon>
        <taxon>Chitinophagia</taxon>
        <taxon>Chitinophagales</taxon>
        <taxon>Chitinophagaceae</taxon>
        <taxon>Puia</taxon>
    </lineage>
</organism>
<dbReference type="AlphaFoldDB" id="A0A8J2UGU2"/>
<feature type="transmembrane region" description="Helical" evidence="7">
    <location>
        <begin position="40"/>
        <end position="63"/>
    </location>
</feature>
<sequence length="563" mass="62063">MQMLQPLDYVVFLIYFVIVALYGFWIYNRKKAAQTNSKDYFLAEGALTWWAIGASLIASNISAEQMIGMSGSGFKLGLAISTYEWMAAATLLIVAIFFIPVYLKNKIYTMPQFLRRRYNDTVAMIMAIFWLALYIVVNLMSILYLGALAVSSISGISIYTCIIALAVFAVIITLGGMKVIGYTDVIQVFFLILGGLVATYIALHLLAEKSGHSGLLEGFKIMTSQAGDHFHMIFKKDSPNYVSLPGLSVLIGGMWIVNLNYWGCNQYITQRALGADLPTARSGILFAAFLKLLMPVIVVLPGIGAYVLYQHGMFHTTMLSSSGAVDVNKAYPNLMTLLPAGFKGIAFAALTAAIVASLAGKANSIATIFTLDIYKKALKPDADEKHLVSTGKIAVVVSMLLAILLSLVIGEKLMGEGKQGFTYIQEYTGFFSPGILAMFLLGFFWKRTTSNAALFATIGGFVMSCILKFLPMWVNLSWLTPYGFYQANPENQGKYEIPFIDRMGFVFVFCFIGMAIINFFENRRGVENKGLVVDPSMFRVNKSFAIGALVICALLITLYTVYW</sequence>
<dbReference type="Gene3D" id="1.20.1730.10">
    <property type="entry name" value="Sodium/glucose cotransporter"/>
    <property type="match status" value="1"/>
</dbReference>
<feature type="transmembrane region" description="Helical" evidence="7">
    <location>
        <begin position="503"/>
        <end position="520"/>
    </location>
</feature>
<gene>
    <name evidence="8" type="primary">yidK</name>
    <name evidence="8" type="ORF">GCM10011511_44290</name>
</gene>
<evidence type="ECO:0000313" key="9">
    <source>
        <dbReference type="Proteomes" id="UP000607559"/>
    </source>
</evidence>
<proteinExistence type="inferred from homology"/>
<dbReference type="PANTHER" id="PTHR11819">
    <property type="entry name" value="SOLUTE CARRIER FAMILY 5"/>
    <property type="match status" value="1"/>
</dbReference>
<dbReference type="RefSeq" id="WP_188935931.1">
    <property type="nucleotide sequence ID" value="NZ_BMJC01000005.1"/>
</dbReference>
<dbReference type="PROSITE" id="PS50283">
    <property type="entry name" value="NA_SOLUT_SYMP_3"/>
    <property type="match status" value="1"/>
</dbReference>
<feature type="transmembrane region" description="Helical" evidence="7">
    <location>
        <begin position="452"/>
        <end position="474"/>
    </location>
</feature>
<feature type="transmembrane region" description="Helical" evidence="7">
    <location>
        <begin position="544"/>
        <end position="562"/>
    </location>
</feature>
<comment type="similarity">
    <text evidence="2 6">Belongs to the sodium:solute symporter (SSF) (TC 2.A.21) family.</text>
</comment>
<name>A0A8J2UGU2_9BACT</name>
<dbReference type="InterPro" id="IPR001734">
    <property type="entry name" value="Na/solute_symporter"/>
</dbReference>
<dbReference type="EMBL" id="BMJC01000005">
    <property type="protein sequence ID" value="GGB15620.1"/>
    <property type="molecule type" value="Genomic_DNA"/>
</dbReference>
<evidence type="ECO:0000256" key="1">
    <source>
        <dbReference type="ARBA" id="ARBA00004141"/>
    </source>
</evidence>
<feature type="transmembrane region" description="Helical" evidence="7">
    <location>
        <begin position="283"/>
        <end position="309"/>
    </location>
</feature>
<keyword evidence="4 7" id="KW-1133">Transmembrane helix</keyword>
<evidence type="ECO:0000256" key="7">
    <source>
        <dbReference type="SAM" id="Phobius"/>
    </source>
</evidence>
<feature type="transmembrane region" description="Helical" evidence="7">
    <location>
        <begin position="345"/>
        <end position="374"/>
    </location>
</feature>
<comment type="caution">
    <text evidence="8">The sequence shown here is derived from an EMBL/GenBank/DDBJ whole genome shotgun (WGS) entry which is preliminary data.</text>
</comment>
<reference evidence="8" key="2">
    <citation type="submission" date="2020-09" db="EMBL/GenBank/DDBJ databases">
        <authorList>
            <person name="Sun Q."/>
            <person name="Zhou Y."/>
        </authorList>
    </citation>
    <scope>NUCLEOTIDE SEQUENCE</scope>
    <source>
        <strain evidence="8">CGMCC 1.15448</strain>
    </source>
</reference>
<dbReference type="GO" id="GO:0005412">
    <property type="term" value="F:D-glucose:sodium symporter activity"/>
    <property type="evidence" value="ECO:0007669"/>
    <property type="project" value="TreeGrafter"/>
</dbReference>
<evidence type="ECO:0000256" key="4">
    <source>
        <dbReference type="ARBA" id="ARBA00022989"/>
    </source>
</evidence>
<accession>A0A8J2UGU2</accession>
<feature type="transmembrane region" description="Helical" evidence="7">
    <location>
        <begin position="124"/>
        <end position="150"/>
    </location>
</feature>
<keyword evidence="9" id="KW-1185">Reference proteome</keyword>
<feature type="transmembrane region" description="Helical" evidence="7">
    <location>
        <begin position="156"/>
        <end position="176"/>
    </location>
</feature>
<dbReference type="InterPro" id="IPR038377">
    <property type="entry name" value="Na/Glc_symporter_sf"/>
</dbReference>
<evidence type="ECO:0000256" key="6">
    <source>
        <dbReference type="RuleBase" id="RU362091"/>
    </source>
</evidence>
<reference evidence="8" key="1">
    <citation type="journal article" date="2014" name="Int. J. Syst. Evol. Microbiol.">
        <title>Complete genome sequence of Corynebacterium casei LMG S-19264T (=DSM 44701T), isolated from a smear-ripened cheese.</title>
        <authorList>
            <consortium name="US DOE Joint Genome Institute (JGI-PGF)"/>
            <person name="Walter F."/>
            <person name="Albersmeier A."/>
            <person name="Kalinowski J."/>
            <person name="Ruckert C."/>
        </authorList>
    </citation>
    <scope>NUCLEOTIDE SEQUENCE</scope>
    <source>
        <strain evidence="8">CGMCC 1.15448</strain>
    </source>
</reference>
<comment type="subcellular location">
    <subcellularLocation>
        <location evidence="1">Membrane</location>
        <topology evidence="1">Multi-pass membrane protein</topology>
    </subcellularLocation>
</comment>
<dbReference type="GO" id="GO:0005886">
    <property type="term" value="C:plasma membrane"/>
    <property type="evidence" value="ECO:0007669"/>
    <property type="project" value="TreeGrafter"/>
</dbReference>
<protein>
    <submittedName>
        <fullName evidence="8">Transporter</fullName>
    </submittedName>
</protein>
<keyword evidence="3 7" id="KW-0812">Transmembrane</keyword>
<feature type="transmembrane region" description="Helical" evidence="7">
    <location>
        <begin position="386"/>
        <end position="407"/>
    </location>
</feature>
<dbReference type="Proteomes" id="UP000607559">
    <property type="component" value="Unassembled WGS sequence"/>
</dbReference>
<dbReference type="NCBIfam" id="TIGR00813">
    <property type="entry name" value="sss"/>
    <property type="match status" value="1"/>
</dbReference>
<feature type="transmembrane region" description="Helical" evidence="7">
    <location>
        <begin position="241"/>
        <end position="262"/>
    </location>
</feature>
<feature type="transmembrane region" description="Helical" evidence="7">
    <location>
        <begin position="188"/>
        <end position="207"/>
    </location>
</feature>
<feature type="transmembrane region" description="Helical" evidence="7">
    <location>
        <begin position="6"/>
        <end position="28"/>
    </location>
</feature>
<evidence type="ECO:0000256" key="5">
    <source>
        <dbReference type="ARBA" id="ARBA00023136"/>
    </source>
</evidence>
<dbReference type="Pfam" id="PF00474">
    <property type="entry name" value="SSF"/>
    <property type="match status" value="1"/>
</dbReference>
<feature type="transmembrane region" description="Helical" evidence="7">
    <location>
        <begin position="83"/>
        <end position="103"/>
    </location>
</feature>
<keyword evidence="5 7" id="KW-0472">Membrane</keyword>
<evidence type="ECO:0000256" key="3">
    <source>
        <dbReference type="ARBA" id="ARBA00022692"/>
    </source>
</evidence>